<sequence length="20" mass="2314">MTEILRGAAQQFTQNYEIIS</sequence>
<proteinExistence type="predicted"/>
<accession>A0A2K9Z3W0</accession>
<dbReference type="Proteomes" id="UP000238523">
    <property type="component" value="Chromosome"/>
</dbReference>
<evidence type="ECO:0000313" key="1">
    <source>
        <dbReference type="EMBL" id="AUW42870.1"/>
    </source>
</evidence>
<protein>
    <submittedName>
        <fullName evidence="1">Uncharacterized protein</fullName>
    </submittedName>
</protein>
<dbReference type="EMBL" id="CP025012">
    <property type="protein sequence ID" value="AUW42870.1"/>
    <property type="molecule type" value="Genomic_DNA"/>
</dbReference>
<dbReference type="AlphaFoldDB" id="A0A2K9Z3W0"/>
<gene>
    <name evidence="1" type="ORF">CUJ84_Chr002515</name>
</gene>
<organism evidence="1 2">
    <name type="scientific">Rhizobium leguminosarum</name>
    <dbReference type="NCBI Taxonomy" id="384"/>
    <lineage>
        <taxon>Bacteria</taxon>
        <taxon>Pseudomonadati</taxon>
        <taxon>Pseudomonadota</taxon>
        <taxon>Alphaproteobacteria</taxon>
        <taxon>Hyphomicrobiales</taxon>
        <taxon>Rhizobiaceae</taxon>
        <taxon>Rhizobium/Agrobacterium group</taxon>
        <taxon>Rhizobium</taxon>
    </lineage>
</organism>
<name>A0A2K9Z3W0_RHILE</name>
<reference evidence="1 2" key="1">
    <citation type="submission" date="2017-11" db="EMBL/GenBank/DDBJ databases">
        <title>Complete genome of Rhizobium leguminosarum Norway, an ineffective micro-symbiont.</title>
        <authorList>
            <person name="Hoffrichter A."/>
            <person name="Liang J."/>
            <person name="Brachmann A."/>
            <person name="Marin M."/>
        </authorList>
    </citation>
    <scope>NUCLEOTIDE SEQUENCE [LARGE SCALE GENOMIC DNA]</scope>
    <source>
        <strain evidence="1 2">Norway</strain>
    </source>
</reference>
<evidence type="ECO:0000313" key="2">
    <source>
        <dbReference type="Proteomes" id="UP000238523"/>
    </source>
</evidence>